<feature type="domain" description="HTH lysR-type" evidence="5">
    <location>
        <begin position="7"/>
        <end position="64"/>
    </location>
</feature>
<dbReference type="InterPro" id="IPR000847">
    <property type="entry name" value="LysR_HTH_N"/>
</dbReference>
<reference evidence="6 7" key="2">
    <citation type="submission" date="2019-01" db="EMBL/GenBank/DDBJ databases">
        <title>Motilimonas pumilus sp. nov., isolated from the gut of sea cucumber (Apostichopus japonicus).</title>
        <authorList>
            <person name="Wang F.-Q."/>
            <person name="Ren L.-H."/>
            <person name="Lin Y.-W."/>
            <person name="Sun G.-H."/>
            <person name="Du Z.-J."/>
            <person name="Zhao J.-X."/>
            <person name="Liu X.-J."/>
            <person name="Liu L.-J."/>
        </authorList>
    </citation>
    <scope>NUCLEOTIDE SEQUENCE [LARGE SCALE GENOMIC DNA]</scope>
    <source>
        <strain evidence="6 7">PLHSC7-2</strain>
    </source>
</reference>
<dbReference type="SUPFAM" id="SSF53850">
    <property type="entry name" value="Periplasmic binding protein-like II"/>
    <property type="match status" value="1"/>
</dbReference>
<evidence type="ECO:0000313" key="7">
    <source>
        <dbReference type="Proteomes" id="UP000283255"/>
    </source>
</evidence>
<evidence type="ECO:0000256" key="1">
    <source>
        <dbReference type="ARBA" id="ARBA00009437"/>
    </source>
</evidence>
<sequence length="300" mass="33861">MPKSTHFDLNLLRVFLSVYKTGSYSATAEQLDLTPSAVSHAIKRLNAELKEVLFQRKSAGVEPTFVAHDFYKQVSPGFAEIERSILGYEKFCPTDANRTFRVFVPDVFIANMITRLEQINTSNSQIICVALPLEQDVIYQALTTGEVDLVVDYISPGLGGIESKLVVHEAVCCVANAKHPRINKAVSYQQYFEEVHAKLNLHRFDSRAAETLAIAALPERKTHSEHNSLYSMLFTVANSEAIGICPERLAQEFSNQLPLRIMPVPFEARQIEVWVNWPKKLATNPANRWLRDIIMASLQR</sequence>
<dbReference type="Pfam" id="PF00126">
    <property type="entry name" value="HTH_1"/>
    <property type="match status" value="1"/>
</dbReference>
<dbReference type="InterPro" id="IPR036390">
    <property type="entry name" value="WH_DNA-bd_sf"/>
</dbReference>
<dbReference type="Pfam" id="PF03466">
    <property type="entry name" value="LysR_substrate"/>
    <property type="match status" value="1"/>
</dbReference>
<evidence type="ECO:0000256" key="2">
    <source>
        <dbReference type="ARBA" id="ARBA00023015"/>
    </source>
</evidence>
<dbReference type="RefSeq" id="WP_119909538.1">
    <property type="nucleotide sequence ID" value="NZ_QZCH01000003.1"/>
</dbReference>
<gene>
    <name evidence="6" type="ORF">D1Z90_04405</name>
</gene>
<evidence type="ECO:0000313" key="6">
    <source>
        <dbReference type="EMBL" id="RJG49892.1"/>
    </source>
</evidence>
<comment type="similarity">
    <text evidence="1">Belongs to the LysR transcriptional regulatory family.</text>
</comment>
<evidence type="ECO:0000256" key="4">
    <source>
        <dbReference type="ARBA" id="ARBA00023163"/>
    </source>
</evidence>
<dbReference type="Gene3D" id="3.40.190.10">
    <property type="entry name" value="Periplasmic binding protein-like II"/>
    <property type="match status" value="2"/>
</dbReference>
<dbReference type="EMBL" id="QZCH01000003">
    <property type="protein sequence ID" value="RJG49892.1"/>
    <property type="molecule type" value="Genomic_DNA"/>
</dbReference>
<dbReference type="InterPro" id="IPR050389">
    <property type="entry name" value="LysR-type_TF"/>
</dbReference>
<keyword evidence="7" id="KW-1185">Reference proteome</keyword>
<dbReference type="Gene3D" id="1.10.10.10">
    <property type="entry name" value="Winged helix-like DNA-binding domain superfamily/Winged helix DNA-binding domain"/>
    <property type="match status" value="1"/>
</dbReference>
<organism evidence="6 7">
    <name type="scientific">Motilimonas pumila</name>
    <dbReference type="NCBI Taxonomy" id="2303987"/>
    <lineage>
        <taxon>Bacteria</taxon>
        <taxon>Pseudomonadati</taxon>
        <taxon>Pseudomonadota</taxon>
        <taxon>Gammaproteobacteria</taxon>
        <taxon>Alteromonadales</taxon>
        <taxon>Alteromonadales genera incertae sedis</taxon>
        <taxon>Motilimonas</taxon>
    </lineage>
</organism>
<dbReference type="GO" id="GO:0003700">
    <property type="term" value="F:DNA-binding transcription factor activity"/>
    <property type="evidence" value="ECO:0007669"/>
    <property type="project" value="InterPro"/>
</dbReference>
<dbReference type="GO" id="GO:0003677">
    <property type="term" value="F:DNA binding"/>
    <property type="evidence" value="ECO:0007669"/>
    <property type="project" value="UniProtKB-KW"/>
</dbReference>
<keyword evidence="2" id="KW-0805">Transcription regulation</keyword>
<dbReference type="SUPFAM" id="SSF46785">
    <property type="entry name" value="Winged helix' DNA-binding domain"/>
    <property type="match status" value="1"/>
</dbReference>
<dbReference type="InterPro" id="IPR036388">
    <property type="entry name" value="WH-like_DNA-bd_sf"/>
</dbReference>
<keyword evidence="3" id="KW-0238">DNA-binding</keyword>
<evidence type="ECO:0000256" key="3">
    <source>
        <dbReference type="ARBA" id="ARBA00023125"/>
    </source>
</evidence>
<dbReference type="PROSITE" id="PS50931">
    <property type="entry name" value="HTH_LYSR"/>
    <property type="match status" value="1"/>
</dbReference>
<comment type="caution">
    <text evidence="6">The sequence shown here is derived from an EMBL/GenBank/DDBJ whole genome shotgun (WGS) entry which is preliminary data.</text>
</comment>
<reference evidence="6 7" key="1">
    <citation type="submission" date="2018-09" db="EMBL/GenBank/DDBJ databases">
        <authorList>
            <person name="Wang F."/>
        </authorList>
    </citation>
    <scope>NUCLEOTIDE SEQUENCE [LARGE SCALE GENOMIC DNA]</scope>
    <source>
        <strain evidence="6 7">PLHSC7-2</strain>
    </source>
</reference>
<dbReference type="AlphaFoldDB" id="A0A418YHQ3"/>
<protein>
    <submittedName>
        <fullName evidence="6">LysR family transcriptional regulator</fullName>
    </submittedName>
</protein>
<proteinExistence type="inferred from homology"/>
<name>A0A418YHQ3_9GAMM</name>
<dbReference type="InterPro" id="IPR005119">
    <property type="entry name" value="LysR_subst-bd"/>
</dbReference>
<evidence type="ECO:0000259" key="5">
    <source>
        <dbReference type="PROSITE" id="PS50931"/>
    </source>
</evidence>
<dbReference type="OrthoDB" id="8839911at2"/>
<dbReference type="Proteomes" id="UP000283255">
    <property type="component" value="Unassembled WGS sequence"/>
</dbReference>
<dbReference type="PANTHER" id="PTHR30118">
    <property type="entry name" value="HTH-TYPE TRANSCRIPTIONAL REGULATOR LEUO-RELATED"/>
    <property type="match status" value="1"/>
</dbReference>
<keyword evidence="4" id="KW-0804">Transcription</keyword>
<dbReference type="PANTHER" id="PTHR30118:SF6">
    <property type="entry name" value="HTH-TYPE TRANSCRIPTIONAL REGULATOR LEUO"/>
    <property type="match status" value="1"/>
</dbReference>
<accession>A0A418YHQ3</accession>